<gene>
    <name evidence="1" type="ORF">PBS003_LOCUS5232</name>
</gene>
<evidence type="ECO:0000313" key="2">
    <source>
        <dbReference type="Proteomes" id="UP001160483"/>
    </source>
</evidence>
<name>A0AAU9KZC7_9STRA</name>
<dbReference type="AlphaFoldDB" id="A0AAU9KZC7"/>
<evidence type="ECO:0000313" key="1">
    <source>
        <dbReference type="EMBL" id="CAH0478540.1"/>
    </source>
</evidence>
<dbReference type="Proteomes" id="UP001160483">
    <property type="component" value="Unassembled WGS sequence"/>
</dbReference>
<reference evidence="1" key="1">
    <citation type="submission" date="2021-11" db="EMBL/GenBank/DDBJ databases">
        <authorList>
            <person name="Islam A."/>
            <person name="Islam S."/>
            <person name="Flora M.S."/>
            <person name="Rahman M."/>
            <person name="Ziaur R.M."/>
            <person name="Epstein J.H."/>
            <person name="Hassan M."/>
            <person name="Klassen M."/>
            <person name="Woodard K."/>
            <person name="Webb A."/>
            <person name="Webby R.J."/>
            <person name="El Zowalaty M.E."/>
        </authorList>
    </citation>
    <scope>NUCLEOTIDE SEQUENCE</scope>
    <source>
        <strain evidence="1">Pbs3</strain>
    </source>
</reference>
<protein>
    <submittedName>
        <fullName evidence="1">Uncharacterized protein</fullName>
    </submittedName>
</protein>
<sequence length="106" mass="11750">MENSRRLTNHGLTGLELTVSSSYCWGPVDCNHVSSKIEGLCRRVKLKAALSIGCRVISYALCFTEALLIQKGWHFFCETFALEMTLALSGKDIRPRINVASEQGSL</sequence>
<proteinExistence type="predicted"/>
<accession>A0AAU9KZC7</accession>
<organism evidence="1 2">
    <name type="scientific">Peronospora belbahrii</name>
    <dbReference type="NCBI Taxonomy" id="622444"/>
    <lineage>
        <taxon>Eukaryota</taxon>
        <taxon>Sar</taxon>
        <taxon>Stramenopiles</taxon>
        <taxon>Oomycota</taxon>
        <taxon>Peronosporomycetes</taxon>
        <taxon>Peronosporales</taxon>
        <taxon>Peronosporaceae</taxon>
        <taxon>Peronospora</taxon>
    </lineage>
</organism>
<comment type="caution">
    <text evidence="1">The sequence shown here is derived from an EMBL/GenBank/DDBJ whole genome shotgun (WGS) entry which is preliminary data.</text>
</comment>
<dbReference type="EMBL" id="CAKKTJ010000258">
    <property type="protein sequence ID" value="CAH0478540.1"/>
    <property type="molecule type" value="Genomic_DNA"/>
</dbReference>